<protein>
    <submittedName>
        <fullName evidence="3">Uncharacterized protein</fullName>
    </submittedName>
</protein>
<accession>A0A813KY41</accession>
<evidence type="ECO:0000256" key="2">
    <source>
        <dbReference type="SAM" id="SignalP"/>
    </source>
</evidence>
<keyword evidence="2" id="KW-0732">Signal</keyword>
<dbReference type="AlphaFoldDB" id="A0A813KY41"/>
<dbReference type="EMBL" id="CAJNNW010032802">
    <property type="protein sequence ID" value="CAE8715499.1"/>
    <property type="molecule type" value="Genomic_DNA"/>
</dbReference>
<comment type="caution">
    <text evidence="3">The sequence shown here is derived from an EMBL/GenBank/DDBJ whole genome shotgun (WGS) entry which is preliminary data.</text>
</comment>
<evidence type="ECO:0000313" key="3">
    <source>
        <dbReference type="EMBL" id="CAE8715499.1"/>
    </source>
</evidence>
<dbReference type="Proteomes" id="UP000626109">
    <property type="component" value="Unassembled WGS sequence"/>
</dbReference>
<feature type="signal peptide" evidence="2">
    <location>
        <begin position="1"/>
        <end position="38"/>
    </location>
</feature>
<name>A0A813KY41_POLGL</name>
<feature type="region of interest" description="Disordered" evidence="1">
    <location>
        <begin position="446"/>
        <end position="473"/>
    </location>
</feature>
<proteinExistence type="predicted"/>
<sequence length="473" mass="50384">MSAMRLSFAGVGGAQGRFLTCRSCWLSLFLLGASRAAAKCPPGYTQIWPVEFRCDGDRAGVVGSMKYLAPAGDEKTAFVIPAGVHDFEVSLAPEQKGRKLDLSVYDPSREQFIVRSSSGAVSDATREGLSVTYSGNQAEPERVSFRGVTSTPLQVLVHNHEYFPQTLTLSYQYSSVSDCAQAELSSCRKRDPIAVQHAVVDWSIWIQDRYGDVNSAWKELAGPMLEASSAAPSESGVVPTFKWSYVWDAWPLARSEGLGSLEAFSFVSRGKAFVTRSDFARAFFLSKVRDAAKSCMSYLNKKHGSKEQAWAYLSHGSRPGFETSAQTALLSKCSAETGVSEASLRDFMLAIDGEGGFGIKVGTVFMATTVAPVEEMVKATTTVVMAALVKAAAGAAFSENTVAPVVAPVLSRSSGGDEAADLGGSRASTTLVSSFFGSADGSSYLPAADETESTEDGYIMPASPEMPIDMSGN</sequence>
<evidence type="ECO:0000313" key="4">
    <source>
        <dbReference type="Proteomes" id="UP000626109"/>
    </source>
</evidence>
<feature type="chain" id="PRO_5032657272" evidence="2">
    <location>
        <begin position="39"/>
        <end position="473"/>
    </location>
</feature>
<evidence type="ECO:0000256" key="1">
    <source>
        <dbReference type="SAM" id="MobiDB-lite"/>
    </source>
</evidence>
<gene>
    <name evidence="3" type="ORF">PGLA2088_LOCUS38576</name>
</gene>
<reference evidence="3" key="1">
    <citation type="submission" date="2021-02" db="EMBL/GenBank/DDBJ databases">
        <authorList>
            <person name="Dougan E. K."/>
            <person name="Rhodes N."/>
            <person name="Thang M."/>
            <person name="Chan C."/>
        </authorList>
    </citation>
    <scope>NUCLEOTIDE SEQUENCE</scope>
</reference>
<organism evidence="3 4">
    <name type="scientific">Polarella glacialis</name>
    <name type="common">Dinoflagellate</name>
    <dbReference type="NCBI Taxonomy" id="89957"/>
    <lineage>
        <taxon>Eukaryota</taxon>
        <taxon>Sar</taxon>
        <taxon>Alveolata</taxon>
        <taxon>Dinophyceae</taxon>
        <taxon>Suessiales</taxon>
        <taxon>Suessiaceae</taxon>
        <taxon>Polarella</taxon>
    </lineage>
</organism>